<dbReference type="EMBL" id="RCMG01001974">
    <property type="protein sequence ID" value="KAG2816729.1"/>
    <property type="molecule type" value="Genomic_DNA"/>
</dbReference>
<evidence type="ECO:0000313" key="3">
    <source>
        <dbReference type="EMBL" id="KAG2959250.1"/>
    </source>
</evidence>
<dbReference type="Proteomes" id="UP000697107">
    <property type="component" value="Unassembled WGS sequence"/>
</dbReference>
<dbReference type="EMBL" id="RCMK01002095">
    <property type="protein sequence ID" value="KAG2884790.1"/>
    <property type="molecule type" value="Genomic_DNA"/>
</dbReference>
<accession>A0A8T1F0X0</accession>
<organism evidence="3 4">
    <name type="scientific">Phytophthora cactorum</name>
    <dbReference type="NCBI Taxonomy" id="29920"/>
    <lineage>
        <taxon>Eukaryota</taxon>
        <taxon>Sar</taxon>
        <taxon>Stramenopiles</taxon>
        <taxon>Oomycota</taxon>
        <taxon>Peronosporomycetes</taxon>
        <taxon>Peronosporales</taxon>
        <taxon>Peronosporaceae</taxon>
        <taxon>Phytophthora</taxon>
    </lineage>
</organism>
<dbReference type="AlphaFoldDB" id="A0A8T1F0X0"/>
<proteinExistence type="predicted"/>
<gene>
    <name evidence="1" type="ORF">PC113_g23055</name>
    <name evidence="2" type="ORF">PC117_g25733</name>
    <name evidence="3" type="ORF">PC118_g23117</name>
</gene>
<sequence>MTATFVLRLITLTEVEIECLDEDEIAIEVGVGFLAAEGFRWRTMSR</sequence>
<protein>
    <submittedName>
        <fullName evidence="3">Uncharacterized protein</fullName>
    </submittedName>
</protein>
<dbReference type="Proteomes" id="UP000735874">
    <property type="component" value="Unassembled WGS sequence"/>
</dbReference>
<evidence type="ECO:0000313" key="2">
    <source>
        <dbReference type="EMBL" id="KAG2884790.1"/>
    </source>
</evidence>
<name>A0A8T1F0X0_9STRA</name>
<reference evidence="3" key="1">
    <citation type="submission" date="2018-10" db="EMBL/GenBank/DDBJ databases">
        <title>Effector identification in a new, highly contiguous assembly of the strawberry crown rot pathogen Phytophthora cactorum.</title>
        <authorList>
            <person name="Armitage A.D."/>
            <person name="Nellist C.F."/>
            <person name="Bates H."/>
            <person name="Vickerstaff R.J."/>
            <person name="Harrison R.J."/>
        </authorList>
    </citation>
    <scope>NUCLEOTIDE SEQUENCE</scope>
    <source>
        <strain evidence="1">15-7</strain>
        <strain evidence="2">4040</strain>
        <strain evidence="3">P415</strain>
    </source>
</reference>
<evidence type="ECO:0000313" key="4">
    <source>
        <dbReference type="Proteomes" id="UP000697107"/>
    </source>
</evidence>
<dbReference type="Proteomes" id="UP000736787">
    <property type="component" value="Unassembled WGS sequence"/>
</dbReference>
<dbReference type="EMBL" id="RCML01002042">
    <property type="protein sequence ID" value="KAG2959250.1"/>
    <property type="molecule type" value="Genomic_DNA"/>
</dbReference>
<comment type="caution">
    <text evidence="3">The sequence shown here is derived from an EMBL/GenBank/DDBJ whole genome shotgun (WGS) entry which is preliminary data.</text>
</comment>
<evidence type="ECO:0000313" key="1">
    <source>
        <dbReference type="EMBL" id="KAG2816729.1"/>
    </source>
</evidence>